<feature type="domain" description="VOC" evidence="1">
    <location>
        <begin position="4"/>
        <end position="128"/>
    </location>
</feature>
<comment type="caution">
    <text evidence="2">The sequence shown here is derived from an EMBL/GenBank/DDBJ whole genome shotgun (WGS) entry which is preliminary data.</text>
</comment>
<dbReference type="Proteomes" id="UP000322362">
    <property type="component" value="Unassembled WGS sequence"/>
</dbReference>
<accession>A0A5D4H6W1</accession>
<dbReference type="AlphaFoldDB" id="A0A5D4H6W1"/>
<dbReference type="PANTHER" id="PTHR36437:SF2">
    <property type="entry name" value="GLYOXALASE_BLEOMYCIN RESISTANCE PROTEIN_DIOXYGENASE"/>
    <property type="match status" value="1"/>
</dbReference>
<gene>
    <name evidence="2" type="ORF">FXV77_11800</name>
</gene>
<evidence type="ECO:0000313" key="2">
    <source>
        <dbReference type="EMBL" id="TYR35759.1"/>
    </source>
</evidence>
<name>A0A5D4H6W1_9SPHI</name>
<protein>
    <submittedName>
        <fullName evidence="2">Glyoxalase</fullName>
    </submittedName>
</protein>
<proteinExistence type="predicted"/>
<evidence type="ECO:0000259" key="1">
    <source>
        <dbReference type="PROSITE" id="PS51819"/>
    </source>
</evidence>
<dbReference type="SUPFAM" id="SSF54593">
    <property type="entry name" value="Glyoxalase/Bleomycin resistance protein/Dihydroxybiphenyl dioxygenase"/>
    <property type="match status" value="1"/>
</dbReference>
<reference evidence="2 3" key="1">
    <citation type="submission" date="2019-08" db="EMBL/GenBank/DDBJ databases">
        <title>Phlebobacter frassis gen. nov. sp. nov., a new member of family Sphingobacteriaceae isolated from sand fly rearing media.</title>
        <authorList>
            <person name="Kakumanu M.L."/>
            <person name="Marayati B.F."/>
            <person name="Wada-Katsumata A."/>
            <person name="Wasserberg G."/>
            <person name="Schal C."/>
            <person name="Apperson C.S."/>
            <person name="Ponnusamy L."/>
        </authorList>
    </citation>
    <scope>NUCLEOTIDE SEQUENCE [LARGE SCALE GENOMIC DNA]</scope>
    <source>
        <strain evidence="2 3">SSI9</strain>
    </source>
</reference>
<dbReference type="Pfam" id="PF00903">
    <property type="entry name" value="Glyoxalase"/>
    <property type="match status" value="1"/>
</dbReference>
<dbReference type="InterPro" id="IPR037523">
    <property type="entry name" value="VOC_core"/>
</dbReference>
<dbReference type="PANTHER" id="PTHR36437">
    <property type="entry name" value="GLYOXALASE/BLEOMYCIN RESISTANCE PROTEIN/DIOXYGENASE"/>
    <property type="match status" value="1"/>
</dbReference>
<dbReference type="InterPro" id="IPR004360">
    <property type="entry name" value="Glyas_Fos-R_dOase_dom"/>
</dbReference>
<dbReference type="PROSITE" id="PS51819">
    <property type="entry name" value="VOC"/>
    <property type="match status" value="1"/>
</dbReference>
<dbReference type="RefSeq" id="WP_148919425.1">
    <property type="nucleotide sequence ID" value="NZ_VTAV01000007.1"/>
</dbReference>
<organism evidence="2 3">
    <name type="scientific">Sphingobacterium phlebotomi</name>
    <dbReference type="NCBI Taxonomy" id="2605433"/>
    <lineage>
        <taxon>Bacteria</taxon>
        <taxon>Pseudomonadati</taxon>
        <taxon>Bacteroidota</taxon>
        <taxon>Sphingobacteriia</taxon>
        <taxon>Sphingobacteriales</taxon>
        <taxon>Sphingobacteriaceae</taxon>
        <taxon>Sphingobacterium</taxon>
    </lineage>
</organism>
<dbReference type="Gene3D" id="3.10.180.10">
    <property type="entry name" value="2,3-Dihydroxybiphenyl 1,2-Dioxygenase, domain 1"/>
    <property type="match status" value="1"/>
</dbReference>
<sequence length="131" mass="14710">MITKAIQITILVKDLEESKKFYTEKLGFTVCVDQMFSLDWRYLAVAPQKDNATVFELVKAETPEQQKLVGNQSGGQILVMFQSNNIDGDYITMKEKGIVFHGAPTTVPGGRGVGFEDLYGNQFDLYQPDYS</sequence>
<dbReference type="InterPro" id="IPR029068">
    <property type="entry name" value="Glyas_Bleomycin-R_OHBP_Dase"/>
</dbReference>
<dbReference type="EMBL" id="VTAV01000007">
    <property type="protein sequence ID" value="TYR35759.1"/>
    <property type="molecule type" value="Genomic_DNA"/>
</dbReference>
<evidence type="ECO:0000313" key="3">
    <source>
        <dbReference type="Proteomes" id="UP000322362"/>
    </source>
</evidence>
<keyword evidence="3" id="KW-1185">Reference proteome</keyword>